<protein>
    <submittedName>
        <fullName evidence="3">Uncharacterized protein</fullName>
    </submittedName>
</protein>
<dbReference type="AlphaFoldDB" id="A0A183CGK0"/>
<evidence type="ECO:0000313" key="3">
    <source>
        <dbReference type="WBParaSite" id="GPLIN_001200500"/>
    </source>
</evidence>
<accession>A0A183CGK0</accession>
<sequence length="115" mass="12253">MTTIAVGDGAVERRLFRRPRISSSSSSTLRTKVRQKAEQLLLLRGSDASSASKKPLEQPQLPIDDFDAHGAGVGSTNRNSNRRGSMESSSGFASLCSGQLGISDRSTKKSLSVTL</sequence>
<name>A0A183CGK0_GLOPA</name>
<organism evidence="2 3">
    <name type="scientific">Globodera pallida</name>
    <name type="common">Potato cyst nematode worm</name>
    <name type="synonym">Heterodera pallida</name>
    <dbReference type="NCBI Taxonomy" id="36090"/>
    <lineage>
        <taxon>Eukaryota</taxon>
        <taxon>Metazoa</taxon>
        <taxon>Ecdysozoa</taxon>
        <taxon>Nematoda</taxon>
        <taxon>Chromadorea</taxon>
        <taxon>Rhabditida</taxon>
        <taxon>Tylenchina</taxon>
        <taxon>Tylenchomorpha</taxon>
        <taxon>Tylenchoidea</taxon>
        <taxon>Heteroderidae</taxon>
        <taxon>Heteroderinae</taxon>
        <taxon>Globodera</taxon>
    </lineage>
</organism>
<dbReference type="WBParaSite" id="GPLIN_001200500">
    <property type="protein sequence ID" value="GPLIN_001200500"/>
    <property type="gene ID" value="GPLIN_001200500"/>
</dbReference>
<dbReference type="Proteomes" id="UP000050741">
    <property type="component" value="Unassembled WGS sequence"/>
</dbReference>
<reference evidence="3" key="2">
    <citation type="submission" date="2016-06" db="UniProtKB">
        <authorList>
            <consortium name="WormBaseParasite"/>
        </authorList>
    </citation>
    <scope>IDENTIFICATION</scope>
</reference>
<feature type="region of interest" description="Disordered" evidence="1">
    <location>
        <begin position="44"/>
        <end position="99"/>
    </location>
</feature>
<evidence type="ECO:0000313" key="2">
    <source>
        <dbReference type="Proteomes" id="UP000050741"/>
    </source>
</evidence>
<proteinExistence type="predicted"/>
<evidence type="ECO:0000256" key="1">
    <source>
        <dbReference type="SAM" id="MobiDB-lite"/>
    </source>
</evidence>
<reference evidence="2" key="1">
    <citation type="submission" date="2014-05" db="EMBL/GenBank/DDBJ databases">
        <title>The genome and life-stage specific transcriptomes of Globodera pallida elucidate key aspects of plant parasitism by a cyst nematode.</title>
        <authorList>
            <person name="Cotton J.A."/>
            <person name="Lilley C.J."/>
            <person name="Jones L.M."/>
            <person name="Kikuchi T."/>
            <person name="Reid A.J."/>
            <person name="Thorpe P."/>
            <person name="Tsai I.J."/>
            <person name="Beasley H."/>
            <person name="Blok V."/>
            <person name="Cock P.J.A."/>
            <person name="Van den Akker S.E."/>
            <person name="Holroyd N."/>
            <person name="Hunt M."/>
            <person name="Mantelin S."/>
            <person name="Naghra H."/>
            <person name="Pain A."/>
            <person name="Palomares-Rius J.E."/>
            <person name="Zarowiecki M."/>
            <person name="Berriman M."/>
            <person name="Jones J.T."/>
            <person name="Urwin P.E."/>
        </authorList>
    </citation>
    <scope>NUCLEOTIDE SEQUENCE [LARGE SCALE GENOMIC DNA]</scope>
    <source>
        <strain evidence="2">Lindley</strain>
    </source>
</reference>
<feature type="compositionally biased region" description="Polar residues" evidence="1">
    <location>
        <begin position="74"/>
        <end position="92"/>
    </location>
</feature>
<keyword evidence="2" id="KW-1185">Reference proteome</keyword>